<dbReference type="AlphaFoldDB" id="A0A178HJV1"/>
<gene>
    <name evidence="7" type="ORF">A3840_18535</name>
</gene>
<proteinExistence type="predicted"/>
<keyword evidence="1" id="KW-0808">Transferase</keyword>
<evidence type="ECO:0000256" key="5">
    <source>
        <dbReference type="NCBIfam" id="TIGR01378"/>
    </source>
</evidence>
<evidence type="ECO:0000256" key="2">
    <source>
        <dbReference type="ARBA" id="ARBA00022741"/>
    </source>
</evidence>
<sequence>MLLNFERPLAIVGGGTVDPALLRELAARNVALIAADGGAEALDAAGLLPEAILGDLDSVSDRAGWAARTRVIHIPEQISTDFQKALYSTSAPVTLALGMTGKRLDHTLAALGALHEVARTRHVILVDEVDVALAVSGPFAFEAQAGERISVHPLVPIVFDRTEGLFYPMNDLLLDPAGRLGTSNEGTGGRVEIVPKDDTPWLLILGRERLWDLVGALV</sequence>
<name>A0A178HJV1_9HYPH</name>
<dbReference type="SUPFAM" id="SSF63862">
    <property type="entry name" value="Thiamin pyrophosphokinase, substrate-binding domain"/>
    <property type="match status" value="1"/>
</dbReference>
<dbReference type="Gene3D" id="3.40.50.10240">
    <property type="entry name" value="Thiamin pyrophosphokinase, catalytic domain"/>
    <property type="match status" value="1"/>
</dbReference>
<organism evidence="7 8">
    <name type="scientific">Devosia elaeis</name>
    <dbReference type="NCBI Taxonomy" id="1770058"/>
    <lineage>
        <taxon>Bacteria</taxon>
        <taxon>Pseudomonadati</taxon>
        <taxon>Pseudomonadota</taxon>
        <taxon>Alphaproteobacteria</taxon>
        <taxon>Hyphomicrobiales</taxon>
        <taxon>Devosiaceae</taxon>
        <taxon>Devosia</taxon>
    </lineage>
</organism>
<keyword evidence="4" id="KW-0067">ATP-binding</keyword>
<dbReference type="NCBIfam" id="TIGR01378">
    <property type="entry name" value="thi_PPkinase"/>
    <property type="match status" value="1"/>
</dbReference>
<dbReference type="Pfam" id="PF04263">
    <property type="entry name" value="TPK_catalytic"/>
    <property type="match status" value="1"/>
</dbReference>
<dbReference type="GO" id="GO:0016301">
    <property type="term" value="F:kinase activity"/>
    <property type="evidence" value="ECO:0007669"/>
    <property type="project" value="UniProtKB-KW"/>
</dbReference>
<dbReference type="InterPro" id="IPR036759">
    <property type="entry name" value="TPK_catalytic_sf"/>
</dbReference>
<dbReference type="GO" id="GO:0006772">
    <property type="term" value="P:thiamine metabolic process"/>
    <property type="evidence" value="ECO:0007669"/>
    <property type="project" value="UniProtKB-UniRule"/>
</dbReference>
<protein>
    <recommendedName>
        <fullName evidence="5">Thiamine diphosphokinase</fullName>
        <ecNumber evidence="5">2.7.6.2</ecNumber>
    </recommendedName>
</protein>
<comment type="caution">
    <text evidence="7">The sequence shown here is derived from an EMBL/GenBank/DDBJ whole genome shotgun (WGS) entry which is preliminary data.</text>
</comment>
<dbReference type="Proteomes" id="UP000078389">
    <property type="component" value="Unassembled WGS sequence"/>
</dbReference>
<dbReference type="EC" id="2.7.6.2" evidence="5"/>
<dbReference type="PANTHER" id="PTHR41299:SF1">
    <property type="entry name" value="THIAMINE PYROPHOSPHOKINASE"/>
    <property type="match status" value="1"/>
</dbReference>
<dbReference type="GO" id="GO:0005524">
    <property type="term" value="F:ATP binding"/>
    <property type="evidence" value="ECO:0007669"/>
    <property type="project" value="UniProtKB-KW"/>
</dbReference>
<keyword evidence="2" id="KW-0547">Nucleotide-binding</keyword>
<dbReference type="InterPro" id="IPR053149">
    <property type="entry name" value="TPK"/>
</dbReference>
<keyword evidence="8" id="KW-1185">Reference proteome</keyword>
<dbReference type="InterPro" id="IPR007371">
    <property type="entry name" value="TPK_catalytic"/>
</dbReference>
<evidence type="ECO:0000259" key="6">
    <source>
        <dbReference type="Pfam" id="PF04263"/>
    </source>
</evidence>
<evidence type="ECO:0000256" key="4">
    <source>
        <dbReference type="ARBA" id="ARBA00022840"/>
    </source>
</evidence>
<dbReference type="EMBL" id="LVVY01000146">
    <property type="protein sequence ID" value="OAM73152.1"/>
    <property type="molecule type" value="Genomic_DNA"/>
</dbReference>
<dbReference type="InterPro" id="IPR006282">
    <property type="entry name" value="Thi_PPkinase"/>
</dbReference>
<dbReference type="STRING" id="1770058.A3840_18535"/>
<dbReference type="PANTHER" id="PTHR41299">
    <property type="entry name" value="THIAMINE PYROPHOSPHOKINASE"/>
    <property type="match status" value="1"/>
</dbReference>
<dbReference type="CDD" id="cd07995">
    <property type="entry name" value="TPK"/>
    <property type="match status" value="1"/>
</dbReference>
<feature type="domain" description="Thiamin pyrophosphokinase catalytic" evidence="6">
    <location>
        <begin position="24"/>
        <end position="121"/>
    </location>
</feature>
<dbReference type="InterPro" id="IPR036371">
    <property type="entry name" value="TPK_B1-bd_sf"/>
</dbReference>
<evidence type="ECO:0000313" key="7">
    <source>
        <dbReference type="EMBL" id="OAM73152.1"/>
    </source>
</evidence>
<reference evidence="7 8" key="1">
    <citation type="submission" date="2016-03" db="EMBL/GenBank/DDBJ databases">
        <title>Genome sequencing of Devosia sp. S37.</title>
        <authorList>
            <person name="Mohd Nor M."/>
        </authorList>
    </citation>
    <scope>NUCLEOTIDE SEQUENCE [LARGE SCALE GENOMIC DNA]</scope>
    <source>
        <strain evidence="7 8">S37</strain>
    </source>
</reference>
<evidence type="ECO:0000256" key="3">
    <source>
        <dbReference type="ARBA" id="ARBA00022777"/>
    </source>
</evidence>
<keyword evidence="3" id="KW-0418">Kinase</keyword>
<dbReference type="GO" id="GO:0004788">
    <property type="term" value="F:thiamine diphosphokinase activity"/>
    <property type="evidence" value="ECO:0007669"/>
    <property type="project" value="UniProtKB-UniRule"/>
</dbReference>
<dbReference type="GO" id="GO:0009229">
    <property type="term" value="P:thiamine diphosphate biosynthetic process"/>
    <property type="evidence" value="ECO:0007669"/>
    <property type="project" value="InterPro"/>
</dbReference>
<evidence type="ECO:0000313" key="8">
    <source>
        <dbReference type="Proteomes" id="UP000078389"/>
    </source>
</evidence>
<accession>A0A178HJV1</accession>
<evidence type="ECO:0000256" key="1">
    <source>
        <dbReference type="ARBA" id="ARBA00022679"/>
    </source>
</evidence>
<dbReference type="SUPFAM" id="SSF63999">
    <property type="entry name" value="Thiamin pyrophosphokinase, catalytic domain"/>
    <property type="match status" value="1"/>
</dbReference>